<organism evidence="8">
    <name type="scientific">Daucus carota subsp. sativus</name>
    <name type="common">Carrot</name>
    <dbReference type="NCBI Taxonomy" id="79200"/>
    <lineage>
        <taxon>Eukaryota</taxon>
        <taxon>Viridiplantae</taxon>
        <taxon>Streptophyta</taxon>
        <taxon>Embryophyta</taxon>
        <taxon>Tracheophyta</taxon>
        <taxon>Spermatophyta</taxon>
        <taxon>Magnoliopsida</taxon>
        <taxon>eudicotyledons</taxon>
        <taxon>Gunneridae</taxon>
        <taxon>Pentapetalae</taxon>
        <taxon>asterids</taxon>
        <taxon>campanulids</taxon>
        <taxon>Apiales</taxon>
        <taxon>Apiaceae</taxon>
        <taxon>Apioideae</taxon>
        <taxon>Scandiceae</taxon>
        <taxon>Daucinae</taxon>
        <taxon>Daucus</taxon>
        <taxon>Daucus sect. Daucus</taxon>
    </lineage>
</organism>
<feature type="domain" description="Tify" evidence="7">
    <location>
        <begin position="170"/>
        <end position="193"/>
    </location>
</feature>
<comment type="subcellular location">
    <subcellularLocation>
        <location evidence="1 4">Nucleus</location>
    </subcellularLocation>
</comment>
<feature type="region of interest" description="Disordered" evidence="5">
    <location>
        <begin position="42"/>
        <end position="92"/>
    </location>
</feature>
<dbReference type="PANTHER" id="PTHR31413:SF31">
    <property type="entry name" value="NINJA-FAMILY PROTEIN AFP3"/>
    <property type="match status" value="1"/>
</dbReference>
<reference evidence="8" key="1">
    <citation type="journal article" date="2016" name="Nat. Genet.">
        <title>A high-quality carrot genome assembly provides new insights into carotenoid accumulation and asterid genome evolution.</title>
        <authorList>
            <person name="Iorizzo M."/>
            <person name="Ellison S."/>
            <person name="Senalik D."/>
            <person name="Zeng P."/>
            <person name="Satapoomin P."/>
            <person name="Huang J."/>
            <person name="Bowman M."/>
            <person name="Iovene M."/>
            <person name="Sanseverino W."/>
            <person name="Cavagnaro P."/>
            <person name="Yildiz M."/>
            <person name="Macko-Podgorni A."/>
            <person name="Moranska E."/>
            <person name="Grzebelus E."/>
            <person name="Grzebelus D."/>
            <person name="Ashrafi H."/>
            <person name="Zheng Z."/>
            <person name="Cheng S."/>
            <person name="Spooner D."/>
            <person name="Van Deynze A."/>
            <person name="Simon P."/>
        </authorList>
    </citation>
    <scope>NUCLEOTIDE SEQUENCE [LARGE SCALE GENOMIC DNA]</scope>
    <source>
        <tissue evidence="8">Leaf</tissue>
    </source>
</reference>
<feature type="region of interest" description="Disordered" evidence="5">
    <location>
        <begin position="1"/>
        <end position="29"/>
    </location>
</feature>
<dbReference type="OMA" id="GANNTIM"/>
<gene>
    <name evidence="8" type="ORF">DCAR_025435</name>
</gene>
<dbReference type="GO" id="GO:0007165">
    <property type="term" value="P:signal transduction"/>
    <property type="evidence" value="ECO:0007669"/>
    <property type="project" value="InterPro"/>
</dbReference>
<dbReference type="GO" id="GO:0005634">
    <property type="term" value="C:nucleus"/>
    <property type="evidence" value="ECO:0007669"/>
    <property type="project" value="UniProtKB-SubCell"/>
</dbReference>
<dbReference type="Pfam" id="PF16135">
    <property type="entry name" value="TDBD"/>
    <property type="match status" value="1"/>
</dbReference>
<dbReference type="GO" id="GO:0045892">
    <property type="term" value="P:negative regulation of DNA-templated transcription"/>
    <property type="evidence" value="ECO:0007669"/>
    <property type="project" value="TreeGrafter"/>
</dbReference>
<evidence type="ECO:0000259" key="6">
    <source>
        <dbReference type="Pfam" id="PF07897"/>
    </source>
</evidence>
<dbReference type="KEGG" id="dcr:108194937"/>
<dbReference type="AlphaFoldDB" id="A0A161ZPN4"/>
<evidence type="ECO:0000256" key="5">
    <source>
        <dbReference type="SAM" id="MobiDB-lite"/>
    </source>
</evidence>
<sequence length="211" mass="23137">MVYSLNSFVSPPSMRPHEEKVVKETEEEEDIDLSLSLSLNGKFGVDPQRNQRTNTHPEVLITPNQWSSPISDENGGELKMKQAPDSQGSNSSYFQCQTMEGQRYPANIGSSNGVRNVAGNTPPKAIPAARGKVNGIVFNNTGMPCVFTTVHGQKIEGFLSRYNDEDDVIIICACHGDSMTPSEFIKHAGGGDVAYPLRDIKMVKRSIYNSV</sequence>
<dbReference type="InterPro" id="IPR012463">
    <property type="entry name" value="Ninja_motif"/>
</dbReference>
<protein>
    <recommendedName>
        <fullName evidence="4">Ninja-family protein</fullName>
    </recommendedName>
    <alternativeName>
        <fullName evidence="4">ABI-binding protein</fullName>
    </alternativeName>
</protein>
<feature type="compositionally biased region" description="Basic and acidic residues" evidence="5">
    <location>
        <begin position="15"/>
        <end position="24"/>
    </location>
</feature>
<dbReference type="OrthoDB" id="667358at2759"/>
<feature type="compositionally biased region" description="Polar residues" evidence="5">
    <location>
        <begin position="1"/>
        <end position="10"/>
    </location>
</feature>
<feature type="domain" description="Ethylene-responsive binding factor-associated repression" evidence="6">
    <location>
        <begin position="26"/>
        <end position="50"/>
    </location>
</feature>
<dbReference type="EMBL" id="LNRQ01000007">
    <property type="protein sequence ID" value="KZM88360.1"/>
    <property type="molecule type" value="Genomic_DNA"/>
</dbReference>
<dbReference type="Gramene" id="KZM88360">
    <property type="protein sequence ID" value="KZM88360"/>
    <property type="gene ID" value="DCAR_025435"/>
</dbReference>
<name>A0A161ZPN4_DAUCS</name>
<feature type="compositionally biased region" description="Polar residues" evidence="5">
    <location>
        <begin position="48"/>
        <end position="71"/>
    </location>
</feature>
<comment type="caution">
    <text evidence="8">The sequence shown here is derived from an EMBL/GenBank/DDBJ whole genome shotgun (WGS) entry which is preliminary data.</text>
</comment>
<dbReference type="PANTHER" id="PTHR31413">
    <property type="entry name" value="AFP HOMOLOG 2"/>
    <property type="match status" value="1"/>
</dbReference>
<evidence type="ECO:0000313" key="8">
    <source>
        <dbReference type="EMBL" id="KZM88360.1"/>
    </source>
</evidence>
<evidence type="ECO:0000256" key="3">
    <source>
        <dbReference type="ARBA" id="ARBA00023242"/>
    </source>
</evidence>
<evidence type="ECO:0000256" key="1">
    <source>
        <dbReference type="ARBA" id="ARBA00004123"/>
    </source>
</evidence>
<proteinExistence type="inferred from homology"/>
<dbReference type="InterPro" id="IPR032308">
    <property type="entry name" value="TDBD"/>
</dbReference>
<dbReference type="InterPro" id="IPR031307">
    <property type="entry name" value="Ninja_fam"/>
</dbReference>
<dbReference type="Pfam" id="PF07897">
    <property type="entry name" value="EAR"/>
    <property type="match status" value="1"/>
</dbReference>
<evidence type="ECO:0000256" key="2">
    <source>
        <dbReference type="ARBA" id="ARBA00006081"/>
    </source>
</evidence>
<keyword evidence="3 4" id="KW-0539">Nucleus</keyword>
<evidence type="ECO:0000259" key="7">
    <source>
        <dbReference type="Pfam" id="PF16135"/>
    </source>
</evidence>
<dbReference type="STRING" id="79200.A0A161ZPN4"/>
<accession>A0A161ZPN4</accession>
<comment type="function">
    <text evidence="4">Acts as a negative regulator of abscisic acid (ABA) response.</text>
</comment>
<comment type="similarity">
    <text evidence="2 4">Belongs to the Ninja family.</text>
</comment>
<evidence type="ECO:0000256" key="4">
    <source>
        <dbReference type="RuleBase" id="RU369029"/>
    </source>
</evidence>